<dbReference type="AlphaFoldDB" id="A0A182FY72"/>
<accession>A0A182FY72</accession>
<reference evidence="1" key="2">
    <citation type="submission" date="2022-08" db="UniProtKB">
        <authorList>
            <consortium name="EnsemblMetazoa"/>
        </authorList>
    </citation>
    <scope>IDENTIFICATION</scope>
    <source>
        <strain evidence="1">STECLA/ALBI9_A</strain>
    </source>
</reference>
<evidence type="ECO:0000313" key="1">
    <source>
        <dbReference type="EnsemblMetazoa" id="AALB014574-PA"/>
    </source>
</evidence>
<evidence type="ECO:0000313" key="2">
    <source>
        <dbReference type="Proteomes" id="UP000069272"/>
    </source>
</evidence>
<protein>
    <submittedName>
        <fullName evidence="1">Uncharacterized protein</fullName>
    </submittedName>
</protein>
<proteinExistence type="predicted"/>
<dbReference type="Proteomes" id="UP000069272">
    <property type="component" value="Chromosome X"/>
</dbReference>
<keyword evidence="2" id="KW-1185">Reference proteome</keyword>
<dbReference type="EnsemblMetazoa" id="AALB014574-RA">
    <property type="protein sequence ID" value="AALB014574-PA"/>
    <property type="gene ID" value="AALB014574"/>
</dbReference>
<reference evidence="1 2" key="1">
    <citation type="journal article" date="2017" name="G3 (Bethesda)">
        <title>The Physical Genome Mapping of Anopheles albimanus Corrected Scaffold Misassemblies and Identified Interarm Rearrangements in Genus Anopheles.</title>
        <authorList>
            <person name="Artemov G.N."/>
            <person name="Peery A.N."/>
            <person name="Jiang X."/>
            <person name="Tu Z."/>
            <person name="Stegniy V.N."/>
            <person name="Sharakhova M.V."/>
            <person name="Sharakhov I.V."/>
        </authorList>
    </citation>
    <scope>NUCLEOTIDE SEQUENCE [LARGE SCALE GENOMIC DNA]</scope>
    <source>
        <strain evidence="1 2">ALBI9_A</strain>
    </source>
</reference>
<sequence length="50" mass="4797">MPCVVVVVVGLSTPLPAPPPTIGRTAPHTPPGSYGASGVTHAAHGTGPVS</sequence>
<organism evidence="1 2">
    <name type="scientific">Anopheles albimanus</name>
    <name type="common">New world malaria mosquito</name>
    <dbReference type="NCBI Taxonomy" id="7167"/>
    <lineage>
        <taxon>Eukaryota</taxon>
        <taxon>Metazoa</taxon>
        <taxon>Ecdysozoa</taxon>
        <taxon>Arthropoda</taxon>
        <taxon>Hexapoda</taxon>
        <taxon>Insecta</taxon>
        <taxon>Pterygota</taxon>
        <taxon>Neoptera</taxon>
        <taxon>Endopterygota</taxon>
        <taxon>Diptera</taxon>
        <taxon>Nematocera</taxon>
        <taxon>Culicoidea</taxon>
        <taxon>Culicidae</taxon>
        <taxon>Anophelinae</taxon>
        <taxon>Anopheles</taxon>
    </lineage>
</organism>
<name>A0A182FY72_ANOAL</name>